<sequence>MKDNPGASAPHAANVLPMKSIRDYLVLIIPKAGIGHFTETYLTWFSVGFVSSFVAGTLDKYAGVAYAAYYTGAVNEAVGFNFWVLLTVIGLLMFALCLPIQYLALKLDSVHGFVVTLRRFTYTFFLVAFDEGGLMVGILAANYFHASDRTAMLASKSFLFSGVGLCSIIVLALFNSLLWLLGEAIYNREDKSFSGVVGLMMGIPVRIAAPVYAAATGLLVYLVVVQ</sequence>
<dbReference type="EMBL" id="AYLO01000015">
    <property type="protein sequence ID" value="ESS73605.1"/>
    <property type="molecule type" value="Genomic_DNA"/>
</dbReference>
<name>V5BJY1_9GAMM</name>
<feature type="transmembrane region" description="Helical" evidence="1">
    <location>
        <begin position="158"/>
        <end position="181"/>
    </location>
</feature>
<keyword evidence="1" id="KW-0472">Membrane</keyword>
<feature type="transmembrane region" description="Helical" evidence="1">
    <location>
        <begin position="201"/>
        <end position="224"/>
    </location>
</feature>
<evidence type="ECO:0000313" key="3">
    <source>
        <dbReference type="Proteomes" id="UP000017842"/>
    </source>
</evidence>
<keyword evidence="3" id="KW-1185">Reference proteome</keyword>
<dbReference type="RefSeq" id="WP_023493429.1">
    <property type="nucleotide sequence ID" value="NZ_AYLO01000015.1"/>
</dbReference>
<dbReference type="STRING" id="1116472.MGMO_15c00260"/>
<comment type="caution">
    <text evidence="2">The sequence shown here is derived from an EMBL/GenBank/DDBJ whole genome shotgun (WGS) entry which is preliminary data.</text>
</comment>
<evidence type="ECO:0000313" key="2">
    <source>
        <dbReference type="EMBL" id="ESS73605.1"/>
    </source>
</evidence>
<gene>
    <name evidence="2" type="ORF">MGMO_15c00260</name>
</gene>
<dbReference type="AlphaFoldDB" id="V5BJY1"/>
<feature type="transmembrane region" description="Helical" evidence="1">
    <location>
        <begin position="41"/>
        <end position="59"/>
    </location>
</feature>
<keyword evidence="1" id="KW-0812">Transmembrane</keyword>
<reference evidence="2 3" key="1">
    <citation type="journal article" date="2013" name="Genome Announc.">
        <title>Draft Genome Sequence of the Methanotrophic Gammaproteobacterium Methyloglobulus morosus DSM 22980 Strain KoM1.</title>
        <authorList>
            <person name="Poehlein A."/>
            <person name="Deutzmann J.S."/>
            <person name="Daniel R."/>
            <person name="Simeonova D.D."/>
        </authorList>
    </citation>
    <scope>NUCLEOTIDE SEQUENCE [LARGE SCALE GENOMIC DNA]</scope>
    <source>
        <strain evidence="2 3">KoM1</strain>
    </source>
</reference>
<evidence type="ECO:0000256" key="1">
    <source>
        <dbReference type="SAM" id="Phobius"/>
    </source>
</evidence>
<feature type="transmembrane region" description="Helical" evidence="1">
    <location>
        <begin position="122"/>
        <end position="146"/>
    </location>
</feature>
<keyword evidence="1" id="KW-1133">Transmembrane helix</keyword>
<proteinExistence type="predicted"/>
<accession>V5BJY1</accession>
<feature type="transmembrane region" description="Helical" evidence="1">
    <location>
        <begin position="80"/>
        <end position="102"/>
    </location>
</feature>
<dbReference type="PATRIC" id="fig|1116472.3.peg.525"/>
<organism evidence="2 3">
    <name type="scientific">Methyloglobulus morosus KoM1</name>
    <dbReference type="NCBI Taxonomy" id="1116472"/>
    <lineage>
        <taxon>Bacteria</taxon>
        <taxon>Pseudomonadati</taxon>
        <taxon>Pseudomonadota</taxon>
        <taxon>Gammaproteobacteria</taxon>
        <taxon>Methylococcales</taxon>
        <taxon>Methylococcaceae</taxon>
        <taxon>Methyloglobulus</taxon>
    </lineage>
</organism>
<protein>
    <submittedName>
        <fullName evidence="2">Uncharacterized protein</fullName>
    </submittedName>
</protein>
<dbReference type="eggNOG" id="ENOG5031N8Z">
    <property type="taxonomic scope" value="Bacteria"/>
</dbReference>
<dbReference type="Proteomes" id="UP000017842">
    <property type="component" value="Unassembled WGS sequence"/>
</dbReference>